<organism evidence="1 2">
    <name type="scientific">Panagrolaimus sp. PS1159</name>
    <dbReference type="NCBI Taxonomy" id="55785"/>
    <lineage>
        <taxon>Eukaryota</taxon>
        <taxon>Metazoa</taxon>
        <taxon>Ecdysozoa</taxon>
        <taxon>Nematoda</taxon>
        <taxon>Chromadorea</taxon>
        <taxon>Rhabditida</taxon>
        <taxon>Tylenchina</taxon>
        <taxon>Panagrolaimomorpha</taxon>
        <taxon>Panagrolaimoidea</taxon>
        <taxon>Panagrolaimidae</taxon>
        <taxon>Panagrolaimus</taxon>
    </lineage>
</organism>
<proteinExistence type="predicted"/>
<protein>
    <submittedName>
        <fullName evidence="2">Uncharacterized protein</fullName>
    </submittedName>
</protein>
<name>A0AC35EZZ1_9BILA</name>
<evidence type="ECO:0000313" key="1">
    <source>
        <dbReference type="Proteomes" id="UP000887580"/>
    </source>
</evidence>
<evidence type="ECO:0000313" key="2">
    <source>
        <dbReference type="WBParaSite" id="PS1159_v2.g12404.t1"/>
    </source>
</evidence>
<reference evidence="2" key="1">
    <citation type="submission" date="2022-11" db="UniProtKB">
        <authorList>
            <consortium name="WormBaseParasite"/>
        </authorList>
    </citation>
    <scope>IDENTIFICATION</scope>
</reference>
<sequence>MTDVEHSRSTTLNGIVHEKNLNIDKHDSKVTFQSGSQIEDDPDIGQQSSFIRGTSRDSQYLGGVGHRLSTVIRRSLRLGPKRSVTTGNRSSSSRFPPHITVEEKVIKNFYCF</sequence>
<accession>A0AC35EZZ1</accession>
<dbReference type="Proteomes" id="UP000887580">
    <property type="component" value="Unplaced"/>
</dbReference>
<dbReference type="WBParaSite" id="PS1159_v2.g12404.t1">
    <property type="protein sequence ID" value="PS1159_v2.g12404.t1"/>
    <property type="gene ID" value="PS1159_v2.g12404"/>
</dbReference>